<evidence type="ECO:0000313" key="1">
    <source>
        <dbReference type="EMBL" id="MCG2612682.1"/>
    </source>
</evidence>
<protein>
    <submittedName>
        <fullName evidence="1">Uncharacterized protein</fullName>
    </submittedName>
</protein>
<gene>
    <name evidence="1" type="ORF">LZZ85_00260</name>
</gene>
<organism evidence="1 2">
    <name type="scientific">Terrimonas ginsenosidimutans</name>
    <dbReference type="NCBI Taxonomy" id="2908004"/>
    <lineage>
        <taxon>Bacteria</taxon>
        <taxon>Pseudomonadati</taxon>
        <taxon>Bacteroidota</taxon>
        <taxon>Chitinophagia</taxon>
        <taxon>Chitinophagales</taxon>
        <taxon>Chitinophagaceae</taxon>
        <taxon>Terrimonas</taxon>
    </lineage>
</organism>
<comment type="caution">
    <text evidence="1">The sequence shown here is derived from an EMBL/GenBank/DDBJ whole genome shotgun (WGS) entry which is preliminary data.</text>
</comment>
<sequence length="202" mass="23037">MTTTLIKSFWEWFANNAYRLNLESASDAFLAELDEQVVNLGDFAWEIGPGFHKENQFVLSPHGDKEILKQTRDVIEKAPVMDKWEFYPARQPLQGDLVFILHTDHGEINFDATNWQYILYQFHDGTFDIILKASNIAALSPADQSLAARLAIDGAIGEEKRIGLFVDIEVVEAFEDGERTLAPTLPLLMDHLKQLFKNKLTR</sequence>
<name>A0ABS9KK42_9BACT</name>
<dbReference type="Proteomes" id="UP001165367">
    <property type="component" value="Unassembled WGS sequence"/>
</dbReference>
<reference evidence="1" key="1">
    <citation type="submission" date="2022-01" db="EMBL/GenBank/DDBJ databases">
        <authorList>
            <person name="Jo J.-H."/>
            <person name="Im W.-T."/>
        </authorList>
    </citation>
    <scope>NUCLEOTIDE SEQUENCE</scope>
    <source>
        <strain evidence="1">NA20</strain>
    </source>
</reference>
<accession>A0ABS9KK42</accession>
<evidence type="ECO:0000313" key="2">
    <source>
        <dbReference type="Proteomes" id="UP001165367"/>
    </source>
</evidence>
<keyword evidence="2" id="KW-1185">Reference proteome</keyword>
<dbReference type="RefSeq" id="WP_237867911.1">
    <property type="nucleotide sequence ID" value="NZ_JAKLTR010000001.1"/>
</dbReference>
<dbReference type="EMBL" id="JAKLTR010000001">
    <property type="protein sequence ID" value="MCG2612682.1"/>
    <property type="molecule type" value="Genomic_DNA"/>
</dbReference>
<proteinExistence type="predicted"/>